<evidence type="ECO:0000313" key="1">
    <source>
        <dbReference type="EMBL" id="RRT65219.1"/>
    </source>
</evidence>
<name>A0A426ZMJ6_ENSVE</name>
<proteinExistence type="predicted"/>
<protein>
    <submittedName>
        <fullName evidence="1">Uncharacterized protein</fullName>
    </submittedName>
</protein>
<organism evidence="1 2">
    <name type="scientific">Ensete ventricosum</name>
    <name type="common">Abyssinian banana</name>
    <name type="synonym">Musa ensete</name>
    <dbReference type="NCBI Taxonomy" id="4639"/>
    <lineage>
        <taxon>Eukaryota</taxon>
        <taxon>Viridiplantae</taxon>
        <taxon>Streptophyta</taxon>
        <taxon>Embryophyta</taxon>
        <taxon>Tracheophyta</taxon>
        <taxon>Spermatophyta</taxon>
        <taxon>Magnoliopsida</taxon>
        <taxon>Liliopsida</taxon>
        <taxon>Zingiberales</taxon>
        <taxon>Musaceae</taxon>
        <taxon>Ensete</taxon>
    </lineage>
</organism>
<dbReference type="EMBL" id="AMZH03005891">
    <property type="protein sequence ID" value="RRT65219.1"/>
    <property type="molecule type" value="Genomic_DNA"/>
</dbReference>
<accession>A0A426ZMJ6</accession>
<sequence>MQTLPRGDFAMAVGNNGGSIARRAEDALEGVLLEGDASNIISGKRRSGGLAFAWLGSRAGDTVGRWALAILAGANEDAMRVLLQGLRDHVRRGSIGRGWQR</sequence>
<dbReference type="Proteomes" id="UP000287651">
    <property type="component" value="Unassembled WGS sequence"/>
</dbReference>
<gene>
    <name evidence="1" type="ORF">B296_00007501</name>
</gene>
<dbReference type="AlphaFoldDB" id="A0A426ZMJ6"/>
<comment type="caution">
    <text evidence="1">The sequence shown here is derived from an EMBL/GenBank/DDBJ whole genome shotgun (WGS) entry which is preliminary data.</text>
</comment>
<reference evidence="1 2" key="1">
    <citation type="journal article" date="2014" name="Agronomy (Basel)">
        <title>A Draft Genome Sequence for Ensete ventricosum, the Drought-Tolerant Tree Against Hunger.</title>
        <authorList>
            <person name="Harrison J."/>
            <person name="Moore K.A."/>
            <person name="Paszkiewicz K."/>
            <person name="Jones T."/>
            <person name="Grant M."/>
            <person name="Ambacheew D."/>
            <person name="Muzemil S."/>
            <person name="Studholme D.J."/>
        </authorList>
    </citation>
    <scope>NUCLEOTIDE SEQUENCE [LARGE SCALE GENOMIC DNA]</scope>
</reference>
<evidence type="ECO:0000313" key="2">
    <source>
        <dbReference type="Proteomes" id="UP000287651"/>
    </source>
</evidence>